<comment type="caution">
    <text evidence="3">The sequence shown here is derived from an EMBL/GenBank/DDBJ whole genome shotgun (WGS) entry which is preliminary data.</text>
</comment>
<dbReference type="EMBL" id="SLUP01000008">
    <property type="protein sequence ID" value="TCL63829.1"/>
    <property type="molecule type" value="Genomic_DNA"/>
</dbReference>
<evidence type="ECO:0000313" key="3">
    <source>
        <dbReference type="EMBL" id="TCL63829.1"/>
    </source>
</evidence>
<dbReference type="AlphaFoldDB" id="A0A4R1RDF6"/>
<reference evidence="3 4" key="1">
    <citation type="submission" date="2019-03" db="EMBL/GenBank/DDBJ databases">
        <title>Genomic Encyclopedia of Type Strains, Phase IV (KMG-IV): sequencing the most valuable type-strain genomes for metagenomic binning, comparative biology and taxonomic classification.</title>
        <authorList>
            <person name="Goeker M."/>
        </authorList>
    </citation>
    <scope>NUCLEOTIDE SEQUENCE [LARGE SCALE GENOMIC DNA]</scope>
    <source>
        <strain evidence="3 4">DSM 18792</strain>
    </source>
</reference>
<keyword evidence="4" id="KW-1185">Reference proteome</keyword>
<keyword evidence="1" id="KW-0732">Signal</keyword>
<feature type="signal peptide" evidence="1">
    <location>
        <begin position="1"/>
        <end position="23"/>
    </location>
</feature>
<dbReference type="PANTHER" id="PTHR35535:SF1">
    <property type="entry name" value="HEAT SHOCK PROTEIN HSLJ"/>
    <property type="match status" value="1"/>
</dbReference>
<gene>
    <name evidence="3" type="ORF">EV196_10823</name>
</gene>
<dbReference type="PANTHER" id="PTHR35535">
    <property type="entry name" value="HEAT SHOCK PROTEIN HSLJ"/>
    <property type="match status" value="1"/>
</dbReference>
<evidence type="ECO:0000259" key="2">
    <source>
        <dbReference type="Pfam" id="PF03724"/>
    </source>
</evidence>
<dbReference type="InterPro" id="IPR053147">
    <property type="entry name" value="Hsp_HslJ-like"/>
</dbReference>
<dbReference type="Gene3D" id="2.40.128.270">
    <property type="match status" value="1"/>
</dbReference>
<evidence type="ECO:0000313" key="4">
    <source>
        <dbReference type="Proteomes" id="UP000295455"/>
    </source>
</evidence>
<keyword evidence="3" id="KW-0346">Stress response</keyword>
<feature type="chain" id="PRO_5020216931" evidence="1">
    <location>
        <begin position="24"/>
        <end position="143"/>
    </location>
</feature>
<dbReference type="Proteomes" id="UP000295455">
    <property type="component" value="Unassembled WGS sequence"/>
</dbReference>
<dbReference type="InterPro" id="IPR038670">
    <property type="entry name" value="HslJ-like_sf"/>
</dbReference>
<evidence type="ECO:0000256" key="1">
    <source>
        <dbReference type="SAM" id="SignalP"/>
    </source>
</evidence>
<protein>
    <submittedName>
        <fullName evidence="3">Heat shock protein HslJ</fullName>
    </submittedName>
</protein>
<dbReference type="InterPro" id="IPR005184">
    <property type="entry name" value="DUF306_Meta_HslJ"/>
</dbReference>
<dbReference type="RefSeq" id="WP_132218670.1">
    <property type="nucleotide sequence ID" value="NZ_OX156936.1"/>
</dbReference>
<proteinExistence type="predicted"/>
<dbReference type="PROSITE" id="PS51257">
    <property type="entry name" value="PROKAR_LIPOPROTEIN"/>
    <property type="match status" value="1"/>
</dbReference>
<organism evidence="3 4">
    <name type="scientific">Mariniflexile fucanivorans</name>
    <dbReference type="NCBI Taxonomy" id="264023"/>
    <lineage>
        <taxon>Bacteria</taxon>
        <taxon>Pseudomonadati</taxon>
        <taxon>Bacteroidota</taxon>
        <taxon>Flavobacteriia</taxon>
        <taxon>Flavobacteriales</taxon>
        <taxon>Flavobacteriaceae</taxon>
        <taxon>Mariniflexile</taxon>
    </lineage>
</organism>
<dbReference type="Pfam" id="PF03724">
    <property type="entry name" value="META"/>
    <property type="match status" value="1"/>
</dbReference>
<name>A0A4R1RDF6_9FLAO</name>
<accession>A0A4R1RDF6</accession>
<dbReference type="OrthoDB" id="880459at2"/>
<feature type="domain" description="DUF306" evidence="2">
    <location>
        <begin position="37"/>
        <end position="140"/>
    </location>
</feature>
<sequence length="143" mass="16030">MKSLKTIAALSLLVVLITSCASKKTGNTQNIKMELHDIWAVTHINEEAIIPSENVPNLEINITEMKVFGSDGCNNYTGEIKNITSENITFGALASTRKMCFDMAIPDKYNNALNNTVTYKRDKLNLYFYDDNGNKILSFKKVD</sequence>